<comment type="caution">
    <text evidence="2">The sequence shown here is derived from an EMBL/GenBank/DDBJ whole genome shotgun (WGS) entry which is preliminary data.</text>
</comment>
<dbReference type="InterPro" id="IPR048667">
    <property type="entry name" value="Imm5-like"/>
</dbReference>
<dbReference type="EMBL" id="PGXC01000015">
    <property type="protein sequence ID" value="PKK89564.1"/>
    <property type="molecule type" value="Genomic_DNA"/>
</dbReference>
<organism evidence="2 3">
    <name type="scientific">Candidatus Wallbacteria bacterium HGW-Wallbacteria-1</name>
    <dbReference type="NCBI Taxonomy" id="2013854"/>
    <lineage>
        <taxon>Bacteria</taxon>
        <taxon>Candidatus Walliibacteriota</taxon>
    </lineage>
</organism>
<name>A0A2N1PMJ3_9BACT</name>
<reference evidence="2 3" key="1">
    <citation type="journal article" date="2017" name="ISME J.">
        <title>Potential for microbial H2 and metal transformations associated with novel bacteria and archaea in deep terrestrial subsurface sediments.</title>
        <authorList>
            <person name="Hernsdorf A.W."/>
            <person name="Amano Y."/>
            <person name="Miyakawa K."/>
            <person name="Ise K."/>
            <person name="Suzuki Y."/>
            <person name="Anantharaman K."/>
            <person name="Probst A."/>
            <person name="Burstein D."/>
            <person name="Thomas B.C."/>
            <person name="Banfield J.F."/>
        </authorList>
    </citation>
    <scope>NUCLEOTIDE SEQUENCE [LARGE SCALE GENOMIC DNA]</scope>
    <source>
        <strain evidence="2">HGW-Wallbacteria-1</strain>
    </source>
</reference>
<sequence length="151" mass="16736">MRDKGFIAEHRGGLLLRQQHYQLLKWACDCTEHVMNSFDEIIDMRIINALKTARDWADGKVTVGDARKASLGAIAAARDKPNAVIVAIARSAGHAVATAHMADHSLRAAAYAIKAIELSGESIEDERNWQNLQLPLEIRDLVLTARKKINQ</sequence>
<evidence type="ECO:0000313" key="2">
    <source>
        <dbReference type="EMBL" id="PKK89564.1"/>
    </source>
</evidence>
<feature type="domain" description="Imm-5-like" evidence="1">
    <location>
        <begin position="15"/>
        <end position="135"/>
    </location>
</feature>
<dbReference type="AlphaFoldDB" id="A0A2N1PMJ3"/>
<dbReference type="Proteomes" id="UP000233256">
    <property type="component" value="Unassembled WGS sequence"/>
</dbReference>
<proteinExistence type="predicted"/>
<protein>
    <recommendedName>
        <fullName evidence="1">Imm-5-like domain-containing protein</fullName>
    </recommendedName>
</protein>
<accession>A0A2N1PMJ3</accession>
<gene>
    <name evidence="2" type="ORF">CVV64_13415</name>
</gene>
<evidence type="ECO:0000313" key="3">
    <source>
        <dbReference type="Proteomes" id="UP000233256"/>
    </source>
</evidence>
<dbReference type="Pfam" id="PF21805">
    <property type="entry name" value="Imm5_like"/>
    <property type="match status" value="1"/>
</dbReference>
<evidence type="ECO:0000259" key="1">
    <source>
        <dbReference type="Pfam" id="PF21805"/>
    </source>
</evidence>